<reference evidence="2 3" key="1">
    <citation type="submission" date="2020-08" db="EMBL/GenBank/DDBJ databases">
        <title>Genome public.</title>
        <authorList>
            <person name="Liu C."/>
            <person name="Sun Q."/>
        </authorList>
    </citation>
    <scope>NUCLEOTIDE SEQUENCE [LARGE SCALE GENOMIC DNA]</scope>
    <source>
        <strain evidence="2 3">NSJ-71</strain>
    </source>
</reference>
<evidence type="ECO:0000313" key="3">
    <source>
        <dbReference type="Proteomes" id="UP000636755"/>
    </source>
</evidence>
<evidence type="ECO:0000313" key="2">
    <source>
        <dbReference type="EMBL" id="MBC5728915.1"/>
    </source>
</evidence>
<dbReference type="InterPro" id="IPR036779">
    <property type="entry name" value="LysM_dom_sf"/>
</dbReference>
<accession>A0ABR7HN38</accession>
<dbReference type="SUPFAM" id="SSF54106">
    <property type="entry name" value="LysM domain"/>
    <property type="match status" value="1"/>
</dbReference>
<evidence type="ECO:0000259" key="1">
    <source>
        <dbReference type="PROSITE" id="PS51782"/>
    </source>
</evidence>
<sequence>MTLVSMRFKNYEWRYNPEEISFECEKNIQELNSPKNTAYIQNLGRKNRLIKGKGQLCGEDCHEQFANLWKVFEEGGVGVLALPFIKPVYAVFEKLTVIGEPVPDMLTYSFVFREVMEKEKKTAVNTYITKAGDCLWDISYAFNVRIETLLKLNPWVKRADELMQKGKVIKLC</sequence>
<keyword evidence="3" id="KW-1185">Reference proteome</keyword>
<dbReference type="Pfam" id="PF07157">
    <property type="entry name" value="DNA_circ_N"/>
    <property type="match status" value="1"/>
</dbReference>
<dbReference type="PROSITE" id="PS51782">
    <property type="entry name" value="LYSM"/>
    <property type="match status" value="1"/>
</dbReference>
<proteinExistence type="predicted"/>
<dbReference type="Proteomes" id="UP000636755">
    <property type="component" value="Unassembled WGS sequence"/>
</dbReference>
<dbReference type="CDD" id="cd00118">
    <property type="entry name" value="LysM"/>
    <property type="match status" value="1"/>
</dbReference>
<dbReference type="RefSeq" id="WP_186936061.1">
    <property type="nucleotide sequence ID" value="NZ_JACOPS010000005.1"/>
</dbReference>
<dbReference type="Pfam" id="PF01476">
    <property type="entry name" value="LysM"/>
    <property type="match status" value="1"/>
</dbReference>
<dbReference type="InterPro" id="IPR009826">
    <property type="entry name" value="DNA_circ_N"/>
</dbReference>
<comment type="caution">
    <text evidence="2">The sequence shown here is derived from an EMBL/GenBank/DDBJ whole genome shotgun (WGS) entry which is preliminary data.</text>
</comment>
<dbReference type="Gene3D" id="3.10.350.10">
    <property type="entry name" value="LysM domain"/>
    <property type="match status" value="1"/>
</dbReference>
<dbReference type="InterPro" id="IPR018392">
    <property type="entry name" value="LysM"/>
</dbReference>
<feature type="domain" description="LysM" evidence="1">
    <location>
        <begin position="125"/>
        <end position="171"/>
    </location>
</feature>
<protein>
    <submittedName>
        <fullName evidence="2">DNA circularization N-terminal domain-containing protein</fullName>
    </submittedName>
</protein>
<dbReference type="EMBL" id="JACOPS010000005">
    <property type="protein sequence ID" value="MBC5728915.1"/>
    <property type="molecule type" value="Genomic_DNA"/>
</dbReference>
<name>A0ABR7HN38_9FIRM</name>
<gene>
    <name evidence="2" type="ORF">H8R91_10380</name>
</gene>
<organism evidence="2 3">
    <name type="scientific">Ruminococcus intestinalis</name>
    <dbReference type="NCBI Taxonomy" id="2763066"/>
    <lineage>
        <taxon>Bacteria</taxon>
        <taxon>Bacillati</taxon>
        <taxon>Bacillota</taxon>
        <taxon>Clostridia</taxon>
        <taxon>Eubacteriales</taxon>
        <taxon>Oscillospiraceae</taxon>
        <taxon>Ruminococcus</taxon>
    </lineage>
</organism>